<dbReference type="EMBL" id="CP068393">
    <property type="protein sequence ID" value="QUC68625.1"/>
    <property type="molecule type" value="Genomic_DNA"/>
</dbReference>
<sequence>MRYPCLVLDHDDTTVNSTATVHYPCFVEYMEKYFPNVHLTLEEYFRYNFDPGVIELFTNICGMTWEQMMDEEEYWKEYVKHHIPKAYPGIREILLEQKRRGGKICVVSHSFADYIRRDYRENNLPEPDLIFGWECPPEQRKPSVYPLEQIMKNYGLKPEELLVVDDLKPGYDMAKAAGVPFAAAGWSNDIPQIESFMKTNCGLYFKTVDELHKFLFD</sequence>
<accession>A0AC61N5R5</accession>
<keyword evidence="2" id="KW-1185">Reference proteome</keyword>
<protein>
    <submittedName>
        <fullName evidence="1">HAD hydrolase-like protein</fullName>
    </submittedName>
</protein>
<dbReference type="Proteomes" id="UP000682782">
    <property type="component" value="Chromosome"/>
</dbReference>
<name>A0AC61N5R5_9FIRM</name>
<gene>
    <name evidence="1" type="ORF">JYE49_07255</name>
</gene>
<evidence type="ECO:0000313" key="2">
    <source>
        <dbReference type="Proteomes" id="UP000682782"/>
    </source>
</evidence>
<proteinExistence type="predicted"/>
<organism evidence="1 2">
    <name type="scientific">Aristaeella hokkaidonensis</name>
    <dbReference type="NCBI Taxonomy" id="3046382"/>
    <lineage>
        <taxon>Bacteria</taxon>
        <taxon>Bacillati</taxon>
        <taxon>Bacillota</taxon>
        <taxon>Clostridia</taxon>
        <taxon>Eubacteriales</taxon>
        <taxon>Aristaeellaceae</taxon>
        <taxon>Aristaeella</taxon>
    </lineage>
</organism>
<evidence type="ECO:0000313" key="1">
    <source>
        <dbReference type="EMBL" id="QUC68625.1"/>
    </source>
</evidence>
<reference evidence="1" key="1">
    <citation type="submission" date="2021-01" db="EMBL/GenBank/DDBJ databases">
        <title>Complete genome sequence of Clostridiales bacterium R-7.</title>
        <authorList>
            <person name="Mahoney-Kurpe S.C."/>
            <person name="Palevich N."/>
            <person name="Koike S."/>
            <person name="Moon C.D."/>
            <person name="Attwood G.T."/>
        </authorList>
    </citation>
    <scope>NUCLEOTIDE SEQUENCE</scope>
    <source>
        <strain evidence="1">R-7</strain>
    </source>
</reference>